<evidence type="ECO:0000313" key="1">
    <source>
        <dbReference type="EMBL" id="RWQ93059.1"/>
    </source>
</evidence>
<reference evidence="1 2" key="1">
    <citation type="journal article" date="2018" name="Front. Microbiol.">
        <title>Genomic and genetic insights into a cosmopolitan fungus, Paecilomyces variotii (Eurotiales).</title>
        <authorList>
            <person name="Urquhart A.S."/>
            <person name="Mondo S.J."/>
            <person name="Makela M.R."/>
            <person name="Hane J.K."/>
            <person name="Wiebenga A."/>
            <person name="He G."/>
            <person name="Mihaltcheva S."/>
            <person name="Pangilinan J."/>
            <person name="Lipzen A."/>
            <person name="Barry K."/>
            <person name="de Vries R.P."/>
            <person name="Grigoriev I.V."/>
            <person name="Idnurm A."/>
        </authorList>
    </citation>
    <scope>NUCLEOTIDE SEQUENCE [LARGE SCALE GENOMIC DNA]</scope>
    <source>
        <strain evidence="1 2">CBS 101075</strain>
    </source>
</reference>
<dbReference type="Pfam" id="PF06293">
    <property type="entry name" value="Kdo"/>
    <property type="match status" value="1"/>
</dbReference>
<dbReference type="Gene3D" id="1.10.510.10">
    <property type="entry name" value="Transferase(Phosphotransferase) domain 1"/>
    <property type="match status" value="1"/>
</dbReference>
<dbReference type="EMBL" id="RCNU01000011">
    <property type="protein sequence ID" value="RWQ93059.1"/>
    <property type="molecule type" value="Genomic_DNA"/>
</dbReference>
<dbReference type="Proteomes" id="UP000283841">
    <property type="component" value="Unassembled WGS sequence"/>
</dbReference>
<proteinExistence type="predicted"/>
<dbReference type="InterPro" id="IPR011009">
    <property type="entry name" value="Kinase-like_dom_sf"/>
</dbReference>
<sequence>MATIASKPKVELLQAEAAEDDQSFLRLLVDGQSIKYVTVEPGLYSTEDLCFGPSLGSILPDFPPGDWNDGLIARNTTDGKPYFARATRTQFPGVRHQWHETYVDYFDLMVGAKLRTGIYEVQCPQFEGIVVAKFARFEWEIQYLEDETTAYRWIDGHSIGPRFLGHLTENGRVIGFLMERITNARHAGPNDLAACQETLRRLHQLGIRHGDINRHNFLILGSTAVLIDFESARKCDDQDALCEEFDSLPRFLGDESNRGGGGILCTEPN</sequence>
<dbReference type="GeneID" id="39600591"/>
<dbReference type="VEuPathDB" id="FungiDB:C8Q69DRAFT_477357"/>
<evidence type="ECO:0000313" key="2">
    <source>
        <dbReference type="Proteomes" id="UP000283841"/>
    </source>
</evidence>
<comment type="caution">
    <text evidence="1">The sequence shown here is derived from an EMBL/GenBank/DDBJ whole genome shotgun (WGS) entry which is preliminary data.</text>
</comment>
<dbReference type="RefSeq" id="XP_028482704.1">
    <property type="nucleotide sequence ID" value="XM_028631314.1"/>
</dbReference>
<evidence type="ECO:0008006" key="3">
    <source>
        <dbReference type="Google" id="ProtNLM"/>
    </source>
</evidence>
<gene>
    <name evidence="1" type="ORF">C8Q69DRAFT_477357</name>
</gene>
<accession>A0A443HMM1</accession>
<protein>
    <recommendedName>
        <fullName evidence="3">Alpha-galactosidase A</fullName>
    </recommendedName>
</protein>
<name>A0A443HMM1_BYSSP</name>
<dbReference type="STRING" id="264951.A0A443HMM1"/>
<keyword evidence="2" id="KW-1185">Reference proteome</keyword>
<dbReference type="AlphaFoldDB" id="A0A443HMM1"/>
<dbReference type="SUPFAM" id="SSF56112">
    <property type="entry name" value="Protein kinase-like (PK-like)"/>
    <property type="match status" value="1"/>
</dbReference>
<organism evidence="1 2">
    <name type="scientific">Byssochlamys spectabilis</name>
    <name type="common">Paecilomyces variotii</name>
    <dbReference type="NCBI Taxonomy" id="264951"/>
    <lineage>
        <taxon>Eukaryota</taxon>
        <taxon>Fungi</taxon>
        <taxon>Dikarya</taxon>
        <taxon>Ascomycota</taxon>
        <taxon>Pezizomycotina</taxon>
        <taxon>Eurotiomycetes</taxon>
        <taxon>Eurotiomycetidae</taxon>
        <taxon>Eurotiales</taxon>
        <taxon>Thermoascaceae</taxon>
        <taxon>Paecilomyces</taxon>
    </lineage>
</organism>